<accession>Q5ZD07</accession>
<proteinExistence type="predicted"/>
<dbReference type="EMBL" id="AP003106">
    <property type="protein sequence ID" value="BAD52723.1"/>
    <property type="molecule type" value="Genomic_DNA"/>
</dbReference>
<gene>
    <name evidence="1" type="primary">P0665A11.24</name>
</gene>
<sequence>MGEVATPLRLSCLSGFQHHLGDHLYHCRSPLPLAPYGSGQHLPMHVITSPSNSGSTIIAVIVLRKVDDATKRRGGG</sequence>
<name>Q5ZD07_ORYSJ</name>
<evidence type="ECO:0000313" key="1">
    <source>
        <dbReference type="EMBL" id="BAD52723.1"/>
    </source>
</evidence>
<dbReference type="Proteomes" id="UP000817658">
    <property type="component" value="Chromosome 1"/>
</dbReference>
<organism evidence="1">
    <name type="scientific">Oryza sativa subsp. japonica</name>
    <name type="common">Rice</name>
    <dbReference type="NCBI Taxonomy" id="39947"/>
    <lineage>
        <taxon>Eukaryota</taxon>
        <taxon>Viridiplantae</taxon>
        <taxon>Streptophyta</taxon>
        <taxon>Embryophyta</taxon>
        <taxon>Tracheophyta</taxon>
        <taxon>Spermatophyta</taxon>
        <taxon>Magnoliopsida</taxon>
        <taxon>Liliopsida</taxon>
        <taxon>Poales</taxon>
        <taxon>Poaceae</taxon>
        <taxon>BOP clade</taxon>
        <taxon>Oryzoideae</taxon>
        <taxon>Oryzeae</taxon>
        <taxon>Oryzinae</taxon>
        <taxon>Oryza</taxon>
        <taxon>Oryza sativa</taxon>
    </lineage>
</organism>
<protein>
    <submittedName>
        <fullName evidence="1">Uncharacterized protein</fullName>
    </submittedName>
</protein>
<dbReference type="AlphaFoldDB" id="Q5ZD07"/>
<reference evidence="1" key="1">
    <citation type="journal article" date="2002" name="Nature">
        <title>The genome sequence and structure of rice chromosome 1.</title>
        <authorList>
            <person name="Sasaki T."/>
            <person name="Matsumoto T."/>
            <person name="Yamamoto K."/>
            <person name="Sakata K."/>
            <person name="Baba T."/>
            <person name="Katayose Y."/>
            <person name="Wu J."/>
            <person name="Niimura Y."/>
            <person name="Cheng Z."/>
            <person name="Nagamura Y."/>
            <person name="Antonio B.A."/>
            <person name="Kanamori H."/>
            <person name="Hosokawa S."/>
            <person name="Masukawa M."/>
            <person name="Arikawa K."/>
            <person name="Chiden Y."/>
            <person name="Hayashi M."/>
            <person name="Okamoto M."/>
            <person name="Ando T."/>
            <person name="Aoki H."/>
            <person name="Arita K."/>
            <person name="Hamada M."/>
            <person name="Harada C."/>
            <person name="Hijishita S."/>
            <person name="Honda M."/>
            <person name="Ichikawa Y."/>
            <person name="Idonuma A."/>
            <person name="Iijima M."/>
            <person name="Ikeda M."/>
            <person name="Ikeno M."/>
            <person name="Itoh S."/>
            <person name="Itoh T."/>
            <person name="Itoh Y."/>
            <person name="Itoh Y."/>
            <person name="Iwabuchi A."/>
            <person name="Kamiya K."/>
            <person name="Karasawa W."/>
            <person name="Katagiri S."/>
            <person name="Kikuta A."/>
            <person name="Kobayashi N."/>
            <person name="Kono I."/>
            <person name="Machita K."/>
            <person name="Maehara T."/>
            <person name="Mizuno H."/>
            <person name="Mizubayashi T."/>
            <person name="Mukai Y."/>
            <person name="Nagasaki H."/>
            <person name="Nakashima M."/>
            <person name="Nakama Y."/>
            <person name="Nakamichi Y."/>
            <person name="Nakamura M."/>
            <person name="Namiki N."/>
            <person name="Negishi M."/>
            <person name="Ohta I."/>
            <person name="Ono N."/>
            <person name="Saji S."/>
            <person name="Sakai K."/>
            <person name="Shibata M."/>
            <person name="Shimokawa T."/>
            <person name="Shomura A."/>
            <person name="Song J."/>
            <person name="Takazaki Y."/>
            <person name="Terasawa K."/>
            <person name="Tsuji K."/>
            <person name="Waki K."/>
            <person name="Yamagata H."/>
            <person name="Yamane H."/>
            <person name="Yoshiki S."/>
            <person name="Yoshihara R."/>
            <person name="Yukawa K."/>
            <person name="Zhong H."/>
            <person name="Iwama H."/>
            <person name="Endo T."/>
            <person name="Ito H."/>
            <person name="Hahn J.H."/>
            <person name="Kim H.I."/>
            <person name="Eun M.Y."/>
            <person name="Yano M."/>
            <person name="Jiang J."/>
            <person name="Gojobori T."/>
        </authorList>
    </citation>
    <scope>NUCLEOTIDE SEQUENCE [LARGE SCALE GENOMIC DNA]</scope>
</reference>